<evidence type="ECO:0000256" key="1">
    <source>
        <dbReference type="SAM" id="MobiDB-lite"/>
    </source>
</evidence>
<proteinExistence type="predicted"/>
<protein>
    <recommendedName>
        <fullName evidence="2">DUF3615 domain-containing protein</fullName>
    </recommendedName>
</protein>
<feature type="region of interest" description="Disordered" evidence="1">
    <location>
        <begin position="1"/>
        <end position="79"/>
    </location>
</feature>
<name>M7YPE4_TRIUA</name>
<feature type="compositionally biased region" description="Pro residues" evidence="1">
    <location>
        <begin position="12"/>
        <end position="28"/>
    </location>
</feature>
<sequence>MATQSEPASTRRPPPPSTTDLFPCPPSPASAADFVLPFAGLSDASDDDMDSAEDRPSLVAEEEDKQPVPFSDAPSPVRAVLNRPWPSAVVIRPEDNPSGKYRTLVATAKDIGDPISPEEIAALEDKEGDDAGTRFYKAAARANVVMRNYIHEHGSLYMDENGKYMMDNSAQVEEIRCKHVTAEEMEAKIMKQEMIKEQTYLSELALACFNKRRKVKFELCETLLSRLFYESSRIFTHLNFVAKRKDKKKLFFAEIEDCGQGGKEILEVRCCVPLDSLCEGGYYYYYHDPRRGCRKGLDFTRCYACTEFLKHPVDGSTYSGGHDHRRRNYIV</sequence>
<dbReference type="PANTHER" id="PTHR34710:SF13">
    <property type="entry name" value="OS05G0547600 PROTEIN"/>
    <property type="match status" value="1"/>
</dbReference>
<dbReference type="AlphaFoldDB" id="M7YPE4"/>
<evidence type="ECO:0000259" key="2">
    <source>
        <dbReference type="Pfam" id="PF12274"/>
    </source>
</evidence>
<dbReference type="PANTHER" id="PTHR34710">
    <property type="entry name" value="OS03G0834100 PROTEIN"/>
    <property type="match status" value="1"/>
</dbReference>
<dbReference type="EMBL" id="KD249874">
    <property type="protein sequence ID" value="EMS48841.1"/>
    <property type="molecule type" value="Genomic_DNA"/>
</dbReference>
<organism evidence="3">
    <name type="scientific">Triticum urartu</name>
    <name type="common">Red wild einkorn</name>
    <name type="synonym">Crithodium urartu</name>
    <dbReference type="NCBI Taxonomy" id="4572"/>
    <lineage>
        <taxon>Eukaryota</taxon>
        <taxon>Viridiplantae</taxon>
        <taxon>Streptophyta</taxon>
        <taxon>Embryophyta</taxon>
        <taxon>Tracheophyta</taxon>
        <taxon>Spermatophyta</taxon>
        <taxon>Magnoliopsida</taxon>
        <taxon>Liliopsida</taxon>
        <taxon>Poales</taxon>
        <taxon>Poaceae</taxon>
        <taxon>BOP clade</taxon>
        <taxon>Pooideae</taxon>
        <taxon>Triticodae</taxon>
        <taxon>Triticeae</taxon>
        <taxon>Triticinae</taxon>
        <taxon>Triticum</taxon>
    </lineage>
</organism>
<dbReference type="Pfam" id="PF12274">
    <property type="entry name" value="DUF3615"/>
    <property type="match status" value="1"/>
</dbReference>
<feature type="domain" description="DUF3615" evidence="2">
    <location>
        <begin position="204"/>
        <end position="312"/>
    </location>
</feature>
<reference evidence="3" key="1">
    <citation type="journal article" date="2013" name="Nature">
        <title>Draft genome of the wheat A-genome progenitor Triticum urartu.</title>
        <authorList>
            <person name="Ling H.Q."/>
            <person name="Zhao S."/>
            <person name="Liu D."/>
            <person name="Wang J."/>
            <person name="Sun H."/>
            <person name="Zhang C."/>
            <person name="Fan H."/>
            <person name="Li D."/>
            <person name="Dong L."/>
            <person name="Tao Y."/>
            <person name="Gao C."/>
            <person name="Wu H."/>
            <person name="Li Y."/>
            <person name="Cui Y."/>
            <person name="Guo X."/>
            <person name="Zheng S."/>
            <person name="Wang B."/>
            <person name="Yu K."/>
            <person name="Liang Q."/>
            <person name="Yang W."/>
            <person name="Lou X."/>
            <person name="Chen J."/>
            <person name="Feng M."/>
            <person name="Jian J."/>
            <person name="Zhang X."/>
            <person name="Luo G."/>
            <person name="Jiang Y."/>
            <person name="Liu J."/>
            <person name="Wang Z."/>
            <person name="Sha Y."/>
            <person name="Zhang B."/>
            <person name="Wu H."/>
            <person name="Tang D."/>
            <person name="Shen Q."/>
            <person name="Xue P."/>
            <person name="Zou S."/>
            <person name="Wang X."/>
            <person name="Liu X."/>
            <person name="Wang F."/>
            <person name="Yang Y."/>
            <person name="An X."/>
            <person name="Dong Z."/>
            <person name="Zhang K."/>
            <person name="Zhang X."/>
            <person name="Luo M.C."/>
            <person name="Dvorak J."/>
            <person name="Tong Y."/>
            <person name="Wang J."/>
            <person name="Yang H."/>
            <person name="Li Z."/>
            <person name="Wang D."/>
            <person name="Zhang A."/>
            <person name="Wang J."/>
        </authorList>
    </citation>
    <scope>NUCLEOTIDE SEQUENCE</scope>
</reference>
<accession>M7YPE4</accession>
<dbReference type="OrthoDB" id="690702at2759"/>
<dbReference type="InterPro" id="IPR022059">
    <property type="entry name" value="DUF3615"/>
</dbReference>
<dbReference type="OMA" id="SRRIFTH"/>
<gene>
    <name evidence="3" type="ORF">TRIUR3_34766</name>
</gene>
<evidence type="ECO:0000313" key="3">
    <source>
        <dbReference type="EMBL" id="EMS48841.1"/>
    </source>
</evidence>